<comment type="caution">
    <text evidence="1">The sequence shown here is derived from an EMBL/GenBank/DDBJ whole genome shotgun (WGS) entry which is preliminary data.</text>
</comment>
<dbReference type="Pfam" id="PF13671">
    <property type="entry name" value="AAA_33"/>
    <property type="match status" value="1"/>
</dbReference>
<name>A0ABS6UKF4_9PSEU</name>
<protein>
    <submittedName>
        <fullName evidence="1">AAA family ATPase</fullName>
    </submittedName>
</protein>
<dbReference type="RefSeq" id="WP_218604023.1">
    <property type="nucleotide sequence ID" value="NZ_JADQDJ010000181.1"/>
</dbReference>
<accession>A0ABS6UKF4</accession>
<evidence type="ECO:0000313" key="1">
    <source>
        <dbReference type="EMBL" id="MBW0132728.1"/>
    </source>
</evidence>
<evidence type="ECO:0000313" key="2">
    <source>
        <dbReference type="Proteomes" id="UP000694287"/>
    </source>
</evidence>
<reference evidence="1 2" key="1">
    <citation type="submission" date="2020-11" db="EMBL/GenBank/DDBJ databases">
        <title>Pseudonocardia abyssalis sp. nov. and Pseudonocardia oceani sp. nov., description and phylogenomic analysis of two novel actinomycetes isolated from the deep Southern Ocean.</title>
        <authorList>
            <person name="Parra J."/>
        </authorList>
    </citation>
    <scope>NUCLEOTIDE SEQUENCE [LARGE SCALE GENOMIC DNA]</scope>
    <source>
        <strain evidence="1 2">KRD-168</strain>
    </source>
</reference>
<dbReference type="Proteomes" id="UP000694287">
    <property type="component" value="Unassembled WGS sequence"/>
</dbReference>
<organism evidence="1 2">
    <name type="scientific">Pseudonocardia abyssalis</name>
    <dbReference type="NCBI Taxonomy" id="2792008"/>
    <lineage>
        <taxon>Bacteria</taxon>
        <taxon>Bacillati</taxon>
        <taxon>Actinomycetota</taxon>
        <taxon>Actinomycetes</taxon>
        <taxon>Pseudonocardiales</taxon>
        <taxon>Pseudonocardiaceae</taxon>
        <taxon>Pseudonocardia</taxon>
    </lineage>
</organism>
<keyword evidence="2" id="KW-1185">Reference proteome</keyword>
<dbReference type="EMBL" id="JADQDK010000001">
    <property type="protein sequence ID" value="MBW0132728.1"/>
    <property type="molecule type" value="Genomic_DNA"/>
</dbReference>
<sequence>MRVVLPGRALVLVAGMPGAGKSTLLASLPRDPQVAVLDSDTQRAAMRRLLPGVRYRYYRWLVHLLHRLAVLRAACSAVAVVVVHLPATDPTSRAVLARLAALTGRAAHLLWLHVDAADARRGQRTRGRVVSHGSFSAHAARAASTTAALRDGPAGGWTKVRILDRTAAAGGLRLVHGTCPPRRVVLDAGAPPRRARPR</sequence>
<gene>
    <name evidence="1" type="ORF">I4I81_00450</name>
</gene>
<proteinExistence type="predicted"/>